<dbReference type="Pfam" id="PF06580">
    <property type="entry name" value="His_kinase"/>
    <property type="match status" value="1"/>
</dbReference>
<evidence type="ECO:0000313" key="18">
    <source>
        <dbReference type="Proteomes" id="UP000677305"/>
    </source>
</evidence>
<dbReference type="KEGG" id="vgu:HYG85_12450"/>
<evidence type="ECO:0000259" key="16">
    <source>
        <dbReference type="PROSITE" id="PS50885"/>
    </source>
</evidence>
<dbReference type="InterPro" id="IPR003660">
    <property type="entry name" value="HAMP_dom"/>
</dbReference>
<dbReference type="PRINTS" id="PR00344">
    <property type="entry name" value="BCTRLSENSOR"/>
</dbReference>
<keyword evidence="10" id="KW-0067">ATP-binding</keyword>
<feature type="domain" description="HAMP" evidence="16">
    <location>
        <begin position="326"/>
        <end position="378"/>
    </location>
</feature>
<evidence type="ECO:0000256" key="12">
    <source>
        <dbReference type="ARBA" id="ARBA00023012"/>
    </source>
</evidence>
<dbReference type="SUPFAM" id="SSF55874">
    <property type="entry name" value="ATPase domain of HSP90 chaperone/DNA topoisomerase II/histidine kinase"/>
    <property type="match status" value="1"/>
</dbReference>
<sequence>MLRRMYTTISQSIRNMKIFYKLMWYIIFIGMIPIITFSISSYKNTHNQVEHQLFQSSEQLFNKYIDGIQFKLNVYENLTWGIIVNDSVQKILSEADRWQQKDVNKVHEKISKNIDIMYKSKRVNGIYNIMLYSLDPNFPRDGHSVSNISMISEEPWGNKMNVDSKEMTTFFYEVPTLDDNIVSIVRPIIDIASEKWNIIGLLKIDILDRELFGLNKKTDNDYKNSLYIIDDENKLVYYEGDLQYKEDGLKTINSLHTENNTLTYRQVLQNKDVVFYKKVNRYNWRVFFVTHYSSIYEVIENETKSIVIYGIIVTFLVILITILFSKKFSSRIQVLYKKMLKVQKGDLEITENVIGEDEIGELDNYFNGSIEKIKSLIRENYIEKIEKREAELVALQFQINPHFLYNTLESINYIAEIYDCNEISIMSQKLGEMFRYSLNKDSEEFVMFYQEENHIRNYIDIQNIRFDDKYSIITNVSEEIKKYKILKFILQPIVENAIKYGFRNREKGTIKIEAEVVKKYLMMTVTDDGIGISEEMLSEINEFINDMSFNLDQTRGKSIGLRNVNLRIKMTCGDEYGIEIKSVIGKGTKVIYKLPIYL</sequence>
<protein>
    <recommendedName>
        <fullName evidence="3">histidine kinase</fullName>
        <ecNumber evidence="3">2.7.13.3</ecNumber>
    </recommendedName>
</protein>
<evidence type="ECO:0000256" key="8">
    <source>
        <dbReference type="ARBA" id="ARBA00022741"/>
    </source>
</evidence>
<evidence type="ECO:0000256" key="2">
    <source>
        <dbReference type="ARBA" id="ARBA00004651"/>
    </source>
</evidence>
<evidence type="ECO:0000256" key="5">
    <source>
        <dbReference type="ARBA" id="ARBA00022553"/>
    </source>
</evidence>
<dbReference type="GO" id="GO:0005524">
    <property type="term" value="F:ATP binding"/>
    <property type="evidence" value="ECO:0007669"/>
    <property type="project" value="UniProtKB-KW"/>
</dbReference>
<reference evidence="17 18" key="1">
    <citation type="submission" date="2020-07" db="EMBL/GenBank/DDBJ databases">
        <title>Vallitalea guaymasensis genome.</title>
        <authorList>
            <person name="Postec A."/>
        </authorList>
    </citation>
    <scope>NUCLEOTIDE SEQUENCE [LARGE SCALE GENOMIC DNA]</scope>
    <source>
        <strain evidence="17 18">Ra1766G1</strain>
    </source>
</reference>
<keyword evidence="18" id="KW-1185">Reference proteome</keyword>
<feature type="transmembrane region" description="Helical" evidence="14">
    <location>
        <begin position="306"/>
        <end position="324"/>
    </location>
</feature>
<dbReference type="CDD" id="cd06225">
    <property type="entry name" value="HAMP"/>
    <property type="match status" value="1"/>
</dbReference>
<dbReference type="SMART" id="SM00387">
    <property type="entry name" value="HATPase_c"/>
    <property type="match status" value="1"/>
</dbReference>
<dbReference type="Proteomes" id="UP000677305">
    <property type="component" value="Chromosome"/>
</dbReference>
<keyword evidence="5" id="KW-0597">Phosphoprotein</keyword>
<dbReference type="InterPro" id="IPR036890">
    <property type="entry name" value="HATPase_C_sf"/>
</dbReference>
<dbReference type="Gene3D" id="6.10.340.10">
    <property type="match status" value="1"/>
</dbReference>
<dbReference type="Gene3D" id="3.30.565.10">
    <property type="entry name" value="Histidine kinase-like ATPase, C-terminal domain"/>
    <property type="match status" value="1"/>
</dbReference>
<dbReference type="InterPro" id="IPR050640">
    <property type="entry name" value="Bact_2-comp_sensor_kinase"/>
</dbReference>
<evidence type="ECO:0000256" key="14">
    <source>
        <dbReference type="SAM" id="Phobius"/>
    </source>
</evidence>
<dbReference type="PROSITE" id="PS50109">
    <property type="entry name" value="HIS_KIN"/>
    <property type="match status" value="1"/>
</dbReference>
<accession>A0A8J8MB51</accession>
<dbReference type="GO" id="GO:0000155">
    <property type="term" value="F:phosphorelay sensor kinase activity"/>
    <property type="evidence" value="ECO:0007669"/>
    <property type="project" value="InterPro"/>
</dbReference>
<evidence type="ECO:0000256" key="9">
    <source>
        <dbReference type="ARBA" id="ARBA00022777"/>
    </source>
</evidence>
<evidence type="ECO:0000256" key="4">
    <source>
        <dbReference type="ARBA" id="ARBA00022475"/>
    </source>
</evidence>
<dbReference type="GO" id="GO:0005886">
    <property type="term" value="C:plasma membrane"/>
    <property type="evidence" value="ECO:0007669"/>
    <property type="project" value="UniProtKB-SubCell"/>
</dbReference>
<evidence type="ECO:0000256" key="7">
    <source>
        <dbReference type="ARBA" id="ARBA00022692"/>
    </source>
</evidence>
<name>A0A8J8MB51_9FIRM</name>
<comment type="subcellular location">
    <subcellularLocation>
        <location evidence="2">Cell membrane</location>
        <topology evidence="2">Multi-pass membrane protein</topology>
    </subcellularLocation>
</comment>
<keyword evidence="9 17" id="KW-0418">Kinase</keyword>
<keyword evidence="8" id="KW-0547">Nucleotide-binding</keyword>
<dbReference type="EMBL" id="CP058561">
    <property type="protein sequence ID" value="QUH29667.1"/>
    <property type="molecule type" value="Genomic_DNA"/>
</dbReference>
<keyword evidence="6" id="KW-0808">Transferase</keyword>
<evidence type="ECO:0000256" key="1">
    <source>
        <dbReference type="ARBA" id="ARBA00000085"/>
    </source>
</evidence>
<evidence type="ECO:0000256" key="3">
    <source>
        <dbReference type="ARBA" id="ARBA00012438"/>
    </source>
</evidence>
<dbReference type="PANTHER" id="PTHR34220">
    <property type="entry name" value="SENSOR HISTIDINE KINASE YPDA"/>
    <property type="match status" value="1"/>
</dbReference>
<dbReference type="InterPro" id="IPR010559">
    <property type="entry name" value="Sig_transdc_His_kin_internal"/>
</dbReference>
<organism evidence="17 18">
    <name type="scientific">Vallitalea guaymasensis</name>
    <dbReference type="NCBI Taxonomy" id="1185412"/>
    <lineage>
        <taxon>Bacteria</taxon>
        <taxon>Bacillati</taxon>
        <taxon>Bacillota</taxon>
        <taxon>Clostridia</taxon>
        <taxon>Lachnospirales</taxon>
        <taxon>Vallitaleaceae</taxon>
        <taxon>Vallitalea</taxon>
    </lineage>
</organism>
<feature type="transmembrane region" description="Helical" evidence="14">
    <location>
        <begin position="22"/>
        <end position="42"/>
    </location>
</feature>
<keyword evidence="11 14" id="KW-1133">Transmembrane helix</keyword>
<feature type="domain" description="Histidine kinase" evidence="15">
    <location>
        <begin position="486"/>
        <end position="598"/>
    </location>
</feature>
<dbReference type="EC" id="2.7.13.3" evidence="3"/>
<keyword evidence="4" id="KW-1003">Cell membrane</keyword>
<dbReference type="PROSITE" id="PS50885">
    <property type="entry name" value="HAMP"/>
    <property type="match status" value="1"/>
</dbReference>
<dbReference type="Pfam" id="PF02518">
    <property type="entry name" value="HATPase_c"/>
    <property type="match status" value="1"/>
</dbReference>
<evidence type="ECO:0000313" key="17">
    <source>
        <dbReference type="EMBL" id="QUH29667.1"/>
    </source>
</evidence>
<proteinExistence type="predicted"/>
<evidence type="ECO:0000256" key="10">
    <source>
        <dbReference type="ARBA" id="ARBA00022840"/>
    </source>
</evidence>
<dbReference type="PANTHER" id="PTHR34220:SF11">
    <property type="entry name" value="SENSOR PROTEIN KINASE HPTS"/>
    <property type="match status" value="1"/>
</dbReference>
<dbReference type="InterPro" id="IPR004358">
    <property type="entry name" value="Sig_transdc_His_kin-like_C"/>
</dbReference>
<evidence type="ECO:0000256" key="11">
    <source>
        <dbReference type="ARBA" id="ARBA00022989"/>
    </source>
</evidence>
<evidence type="ECO:0000256" key="6">
    <source>
        <dbReference type="ARBA" id="ARBA00022679"/>
    </source>
</evidence>
<keyword evidence="12" id="KW-0902">Two-component regulatory system</keyword>
<evidence type="ECO:0000256" key="13">
    <source>
        <dbReference type="ARBA" id="ARBA00023136"/>
    </source>
</evidence>
<evidence type="ECO:0000259" key="15">
    <source>
        <dbReference type="PROSITE" id="PS50109"/>
    </source>
</evidence>
<dbReference type="InterPro" id="IPR005467">
    <property type="entry name" value="His_kinase_dom"/>
</dbReference>
<keyword evidence="13 14" id="KW-0472">Membrane</keyword>
<dbReference type="RefSeq" id="WP_212689932.1">
    <property type="nucleotide sequence ID" value="NZ_CP058561.1"/>
</dbReference>
<dbReference type="InterPro" id="IPR003594">
    <property type="entry name" value="HATPase_dom"/>
</dbReference>
<comment type="catalytic activity">
    <reaction evidence="1">
        <text>ATP + protein L-histidine = ADP + protein N-phospho-L-histidine.</text>
        <dbReference type="EC" id="2.7.13.3"/>
    </reaction>
</comment>
<keyword evidence="7 14" id="KW-0812">Transmembrane</keyword>
<dbReference type="AlphaFoldDB" id="A0A8J8MB51"/>
<gene>
    <name evidence="17" type="ORF">HYG85_12450</name>
</gene>